<dbReference type="InterPro" id="IPR046947">
    <property type="entry name" value="LytR-like"/>
</dbReference>
<protein>
    <recommendedName>
        <fullName evidence="1">Stage 0 sporulation protein A homolog</fullName>
    </recommendedName>
</protein>
<dbReference type="PROSITE" id="PS50110">
    <property type="entry name" value="RESPONSE_REGULATORY"/>
    <property type="match status" value="1"/>
</dbReference>
<dbReference type="PANTHER" id="PTHR37299">
    <property type="entry name" value="TRANSCRIPTIONAL REGULATOR-RELATED"/>
    <property type="match status" value="1"/>
</dbReference>
<gene>
    <name evidence="6" type="ORF">LKD45_12615</name>
</gene>
<accession>A0AAE3AX87</accession>
<dbReference type="Pfam" id="PF00072">
    <property type="entry name" value="Response_reg"/>
    <property type="match status" value="1"/>
</dbReference>
<evidence type="ECO:0000259" key="4">
    <source>
        <dbReference type="PROSITE" id="PS50110"/>
    </source>
</evidence>
<dbReference type="GO" id="GO:0000156">
    <property type="term" value="F:phosphorelay response regulator activity"/>
    <property type="evidence" value="ECO:0007669"/>
    <property type="project" value="InterPro"/>
</dbReference>
<evidence type="ECO:0000256" key="2">
    <source>
        <dbReference type="ARBA" id="ARBA00024867"/>
    </source>
</evidence>
<feature type="domain" description="HTH LytTR-type" evidence="5">
    <location>
        <begin position="224"/>
        <end position="272"/>
    </location>
</feature>
<keyword evidence="6" id="KW-0238">DNA-binding</keyword>
<dbReference type="SMART" id="SM00850">
    <property type="entry name" value="LytTR"/>
    <property type="match status" value="1"/>
</dbReference>
<proteinExistence type="predicted"/>
<dbReference type="SUPFAM" id="SSF52172">
    <property type="entry name" value="CheY-like"/>
    <property type="match status" value="1"/>
</dbReference>
<evidence type="ECO:0000313" key="7">
    <source>
        <dbReference type="Proteomes" id="UP001199355"/>
    </source>
</evidence>
<reference evidence="6 7" key="1">
    <citation type="submission" date="2021-10" db="EMBL/GenBank/DDBJ databases">
        <title>Anaerobic single-cell dispensing facilitates the cultivation of human gut bacteria.</title>
        <authorList>
            <person name="Afrizal A."/>
        </authorList>
    </citation>
    <scope>NUCLEOTIDE SEQUENCE [LARGE SCALE GENOMIC DNA]</scope>
    <source>
        <strain evidence="6 7">CLA-AA-H244</strain>
    </source>
</reference>
<name>A0AAE3AX87_9FIRM</name>
<dbReference type="Pfam" id="PF04397">
    <property type="entry name" value="LytTR"/>
    <property type="match status" value="1"/>
</dbReference>
<comment type="function">
    <text evidence="2">May play the central regulatory role in sporulation. It may be an element of the effector pathway responsible for the activation of sporulation genes in response to nutritional stress. Spo0A may act in concert with spo0H (a sigma factor) to control the expression of some genes that are critical to the sporulation process.</text>
</comment>
<dbReference type="PANTHER" id="PTHR37299:SF1">
    <property type="entry name" value="STAGE 0 SPORULATION PROTEIN A HOMOLOG"/>
    <property type="match status" value="1"/>
</dbReference>
<dbReference type="PROSITE" id="PS50930">
    <property type="entry name" value="HTH_LYTTR"/>
    <property type="match status" value="1"/>
</dbReference>
<evidence type="ECO:0000256" key="1">
    <source>
        <dbReference type="ARBA" id="ARBA00018672"/>
    </source>
</evidence>
<sequence>MLRIAYCEDESAQAQQVKSFWKEWSKAREINCQVEIFQNAESFLFAQEPLRRLPYDMLLLDIRMKEMDGFELAKNIRTFDSELKIVFLTSDPGYVFEGYEVAAWRYLLKPVTKQKLFELGDALAAEQGRRKPSVLLEQSGEQVRVDLDEVLSVEVCGHYTTICLTDGEKLEIKQSFAAVLGRLNEAAGAGQMGRIGSGREAAQIEHIGSSVNAALEPLPIASAPRFIRCHRSAAVNLEKIVRIGKQSCQLEGKVELPVSRGMYRELNQAFIRENLRHE</sequence>
<evidence type="ECO:0000259" key="5">
    <source>
        <dbReference type="PROSITE" id="PS50930"/>
    </source>
</evidence>
<dbReference type="RefSeq" id="WP_308728744.1">
    <property type="nucleotide sequence ID" value="NZ_JAJEQF010000038.1"/>
</dbReference>
<dbReference type="EMBL" id="JAJEQF010000038">
    <property type="protein sequence ID" value="MCC2168520.1"/>
    <property type="molecule type" value="Genomic_DNA"/>
</dbReference>
<dbReference type="InterPro" id="IPR001789">
    <property type="entry name" value="Sig_transdc_resp-reg_receiver"/>
</dbReference>
<dbReference type="Gene3D" id="3.40.50.2300">
    <property type="match status" value="1"/>
</dbReference>
<keyword evidence="3" id="KW-0597">Phosphoprotein</keyword>
<feature type="domain" description="Response regulatory" evidence="4">
    <location>
        <begin position="3"/>
        <end position="124"/>
    </location>
</feature>
<dbReference type="InterPro" id="IPR007492">
    <property type="entry name" value="LytTR_DNA-bd_dom"/>
</dbReference>
<dbReference type="Gene3D" id="2.40.50.1020">
    <property type="entry name" value="LytTr DNA-binding domain"/>
    <property type="match status" value="1"/>
</dbReference>
<evidence type="ECO:0000256" key="3">
    <source>
        <dbReference type="PROSITE-ProRule" id="PRU00169"/>
    </source>
</evidence>
<dbReference type="SMART" id="SM00448">
    <property type="entry name" value="REC"/>
    <property type="match status" value="1"/>
</dbReference>
<dbReference type="Proteomes" id="UP001199355">
    <property type="component" value="Unassembled WGS sequence"/>
</dbReference>
<dbReference type="AlphaFoldDB" id="A0AAE3AX87"/>
<dbReference type="InterPro" id="IPR011006">
    <property type="entry name" value="CheY-like_superfamily"/>
</dbReference>
<organism evidence="6 7">
    <name type="scientific">Gallintestinimicrobium propionicum</name>
    <dbReference type="NCBI Taxonomy" id="2981770"/>
    <lineage>
        <taxon>Bacteria</taxon>
        <taxon>Bacillati</taxon>
        <taxon>Bacillota</taxon>
        <taxon>Clostridia</taxon>
        <taxon>Lachnospirales</taxon>
        <taxon>Lachnospiraceae</taxon>
        <taxon>Gallintestinimicrobium</taxon>
    </lineage>
</organism>
<evidence type="ECO:0000313" key="6">
    <source>
        <dbReference type="EMBL" id="MCC2168520.1"/>
    </source>
</evidence>
<feature type="modified residue" description="4-aspartylphosphate" evidence="3">
    <location>
        <position position="61"/>
    </location>
</feature>
<comment type="caution">
    <text evidence="6">The sequence shown here is derived from an EMBL/GenBank/DDBJ whole genome shotgun (WGS) entry which is preliminary data.</text>
</comment>
<keyword evidence="7" id="KW-1185">Reference proteome</keyword>
<dbReference type="GO" id="GO:0003677">
    <property type="term" value="F:DNA binding"/>
    <property type="evidence" value="ECO:0007669"/>
    <property type="project" value="UniProtKB-KW"/>
</dbReference>